<dbReference type="GO" id="GO:0006508">
    <property type="term" value="P:proteolysis"/>
    <property type="evidence" value="ECO:0007669"/>
    <property type="project" value="UniProtKB-KW"/>
</dbReference>
<reference evidence="7" key="1">
    <citation type="submission" date="2020-01" db="EMBL/GenBank/DDBJ databases">
        <authorList>
            <person name="Meier V. D."/>
            <person name="Meier V D."/>
        </authorList>
    </citation>
    <scope>NUCLEOTIDE SEQUENCE</scope>
    <source>
        <strain evidence="7">HLG_WM_MAG_12</strain>
    </source>
</reference>
<evidence type="ECO:0000256" key="4">
    <source>
        <dbReference type="ARBA" id="ARBA00023049"/>
    </source>
</evidence>
<evidence type="ECO:0000256" key="2">
    <source>
        <dbReference type="ARBA" id="ARBA00022723"/>
    </source>
</evidence>
<dbReference type="InterPro" id="IPR029149">
    <property type="entry name" value="Creatin/AminoP/Spt16_N"/>
</dbReference>
<dbReference type="SUPFAM" id="SSF55920">
    <property type="entry name" value="Creatinase/aminopeptidase"/>
    <property type="match status" value="1"/>
</dbReference>
<keyword evidence="4" id="KW-0482">Metalloprotease</keyword>
<protein>
    <submittedName>
        <fullName evidence="7">Aminopeptidase YpdF (MP-, MA-, MS-, AP-, NP-specific)</fullName>
    </submittedName>
</protein>
<dbReference type="InterPro" id="IPR000994">
    <property type="entry name" value="Pept_M24"/>
</dbReference>
<dbReference type="Pfam" id="PF01321">
    <property type="entry name" value="Creatinase_N"/>
    <property type="match status" value="1"/>
</dbReference>
<keyword evidence="3" id="KW-0378">Hydrolase</keyword>
<dbReference type="Gene3D" id="3.90.230.10">
    <property type="entry name" value="Creatinase/methionine aminopeptidase superfamily"/>
    <property type="match status" value="1"/>
</dbReference>
<evidence type="ECO:0000313" key="7">
    <source>
        <dbReference type="EMBL" id="CAA6808386.1"/>
    </source>
</evidence>
<evidence type="ECO:0000256" key="1">
    <source>
        <dbReference type="ARBA" id="ARBA00022670"/>
    </source>
</evidence>
<organism evidence="7">
    <name type="scientific">uncultured Campylobacterales bacterium</name>
    <dbReference type="NCBI Taxonomy" id="352960"/>
    <lineage>
        <taxon>Bacteria</taxon>
        <taxon>Pseudomonadati</taxon>
        <taxon>Campylobacterota</taxon>
        <taxon>Epsilonproteobacteria</taxon>
        <taxon>Campylobacterales</taxon>
        <taxon>environmental samples</taxon>
    </lineage>
</organism>
<dbReference type="GO" id="GO:0046872">
    <property type="term" value="F:metal ion binding"/>
    <property type="evidence" value="ECO:0007669"/>
    <property type="project" value="UniProtKB-KW"/>
</dbReference>
<dbReference type="EMBL" id="CACVAW010000032">
    <property type="protein sequence ID" value="CAA6808386.1"/>
    <property type="molecule type" value="Genomic_DNA"/>
</dbReference>
<accession>A0A6S6SEJ4</accession>
<dbReference type="GO" id="GO:0008235">
    <property type="term" value="F:metalloexopeptidase activity"/>
    <property type="evidence" value="ECO:0007669"/>
    <property type="project" value="UniProtKB-ARBA"/>
</dbReference>
<keyword evidence="2" id="KW-0479">Metal-binding</keyword>
<dbReference type="GO" id="GO:0004177">
    <property type="term" value="F:aminopeptidase activity"/>
    <property type="evidence" value="ECO:0007669"/>
    <property type="project" value="UniProtKB-KW"/>
</dbReference>
<dbReference type="PROSITE" id="PS00491">
    <property type="entry name" value="PROLINE_PEPTIDASE"/>
    <property type="match status" value="1"/>
</dbReference>
<dbReference type="InterPro" id="IPR050659">
    <property type="entry name" value="Peptidase_M24B"/>
</dbReference>
<name>A0A6S6SEJ4_9BACT</name>
<evidence type="ECO:0000259" key="6">
    <source>
        <dbReference type="Pfam" id="PF01321"/>
    </source>
</evidence>
<proteinExistence type="predicted"/>
<dbReference type="Pfam" id="PF00557">
    <property type="entry name" value="Peptidase_M24"/>
    <property type="match status" value="1"/>
</dbReference>
<dbReference type="SUPFAM" id="SSF53092">
    <property type="entry name" value="Creatinase/prolidase N-terminal domain"/>
    <property type="match status" value="1"/>
</dbReference>
<dbReference type="PRINTS" id="PR00599">
    <property type="entry name" value="MAPEPTIDASE"/>
</dbReference>
<feature type="domain" description="Peptidase M24" evidence="5">
    <location>
        <begin position="118"/>
        <end position="339"/>
    </location>
</feature>
<sequence length="340" mass="38491">MNLIFTNENAIKYECGYTCDNAVLLMLGGEKTFITDSRYESDAKEKLNNTKLLITRDLLGVAIEELNSSKIKTLEYNPHELSAYQYQAIKSKTDIDLIAKNGLSQKRRIIKSYTELEYLQESIDLNAKAFNTFAKFIKTYLNNNKILSEKELFFHAKNILSYNGKYDLSFDPITAIKENSALPHAHPTHIEYSTDDILLFDAGIKYKGYCSDRTRTTSINNDMNFDKYNQKFKDSLEQKVYDTVLKAQENAMKVATVGAKASDIDKAARDTIDKAGFGKYFIHSTGHGVGLDIHELPVISTNSDTIIEENMAFTIEPGIYLPKENGKKSFGVRIEDIVIT</sequence>
<keyword evidence="1" id="KW-0645">Protease</keyword>
<dbReference type="AlphaFoldDB" id="A0A6S6SEJ4"/>
<keyword evidence="7" id="KW-0031">Aminopeptidase</keyword>
<dbReference type="Gene3D" id="3.40.350.10">
    <property type="entry name" value="Creatinase/prolidase N-terminal domain"/>
    <property type="match status" value="1"/>
</dbReference>
<dbReference type="InterPro" id="IPR000587">
    <property type="entry name" value="Creatinase_N"/>
</dbReference>
<dbReference type="PANTHER" id="PTHR46112">
    <property type="entry name" value="AMINOPEPTIDASE"/>
    <property type="match status" value="1"/>
</dbReference>
<dbReference type="InterPro" id="IPR001714">
    <property type="entry name" value="Pept_M24_MAP"/>
</dbReference>
<evidence type="ECO:0000259" key="5">
    <source>
        <dbReference type="Pfam" id="PF00557"/>
    </source>
</evidence>
<feature type="domain" description="Creatinase N-terminal" evidence="6">
    <location>
        <begin position="3"/>
        <end position="93"/>
    </location>
</feature>
<dbReference type="InterPro" id="IPR036005">
    <property type="entry name" value="Creatinase/aminopeptidase-like"/>
</dbReference>
<evidence type="ECO:0000256" key="3">
    <source>
        <dbReference type="ARBA" id="ARBA00022801"/>
    </source>
</evidence>
<dbReference type="InterPro" id="IPR001131">
    <property type="entry name" value="Peptidase_M24B_aminopep-P_CS"/>
</dbReference>
<dbReference type="PANTHER" id="PTHR46112:SF2">
    <property type="entry name" value="XAA-PRO AMINOPEPTIDASE P-RELATED"/>
    <property type="match status" value="1"/>
</dbReference>
<gene>
    <name evidence="7" type="ORF">HELGO_WM16308</name>
</gene>